<feature type="transmembrane region" description="Helical" evidence="8">
    <location>
        <begin position="299"/>
        <end position="316"/>
    </location>
</feature>
<feature type="transmembrane region" description="Helical" evidence="8">
    <location>
        <begin position="29"/>
        <end position="50"/>
    </location>
</feature>
<comment type="subcellular location">
    <subcellularLocation>
        <location evidence="1">Cell membrane</location>
        <topology evidence="1">Multi-pass membrane protein</topology>
    </subcellularLocation>
</comment>
<comment type="cofactor">
    <cofactor evidence="7">
        <name>Mg(2+)</name>
        <dbReference type="ChEBI" id="CHEBI:18420"/>
    </cofactor>
</comment>
<keyword evidence="4 8" id="KW-0812">Transmembrane</keyword>
<evidence type="ECO:0000256" key="4">
    <source>
        <dbReference type="ARBA" id="ARBA00022692"/>
    </source>
</evidence>
<dbReference type="GO" id="GO:0016780">
    <property type="term" value="F:phosphotransferase activity, for other substituted phosphate groups"/>
    <property type="evidence" value="ECO:0007669"/>
    <property type="project" value="InterPro"/>
</dbReference>
<feature type="binding site" evidence="7">
    <location>
        <position position="222"/>
    </location>
    <ligand>
        <name>Mg(2+)</name>
        <dbReference type="ChEBI" id="CHEBI:18420"/>
    </ligand>
</feature>
<dbReference type="GO" id="GO:0044038">
    <property type="term" value="P:cell wall macromolecule biosynthetic process"/>
    <property type="evidence" value="ECO:0007669"/>
    <property type="project" value="TreeGrafter"/>
</dbReference>
<feature type="transmembrane region" description="Helical" evidence="8">
    <location>
        <begin position="223"/>
        <end position="241"/>
    </location>
</feature>
<keyword evidence="7" id="KW-0460">Magnesium</keyword>
<dbReference type="InterPro" id="IPR000715">
    <property type="entry name" value="Glycosyl_transferase_4"/>
</dbReference>
<gene>
    <name evidence="9" type="ORF">SAMN05216412_1063</name>
</gene>
<evidence type="ECO:0000256" key="7">
    <source>
        <dbReference type="PIRSR" id="PIRSR600715-1"/>
    </source>
</evidence>
<evidence type="ECO:0000256" key="6">
    <source>
        <dbReference type="ARBA" id="ARBA00023136"/>
    </source>
</evidence>
<evidence type="ECO:0000256" key="2">
    <source>
        <dbReference type="ARBA" id="ARBA00022475"/>
    </source>
</evidence>
<feature type="binding site" evidence="7">
    <location>
        <position position="162"/>
    </location>
    <ligand>
        <name>Mg(2+)</name>
        <dbReference type="ChEBI" id="CHEBI:18420"/>
    </ligand>
</feature>
<dbReference type="GO" id="GO:0046872">
    <property type="term" value="F:metal ion binding"/>
    <property type="evidence" value="ECO:0007669"/>
    <property type="project" value="UniProtKB-KW"/>
</dbReference>
<name>A0A1I0E3Z5_9PROT</name>
<feature type="transmembrane region" description="Helical" evidence="8">
    <location>
        <begin position="322"/>
        <end position="341"/>
    </location>
</feature>
<proteinExistence type="predicted"/>
<feature type="transmembrane region" description="Helical" evidence="8">
    <location>
        <begin position="170"/>
        <end position="188"/>
    </location>
</feature>
<evidence type="ECO:0000256" key="3">
    <source>
        <dbReference type="ARBA" id="ARBA00022679"/>
    </source>
</evidence>
<dbReference type="PANTHER" id="PTHR22926">
    <property type="entry name" value="PHOSPHO-N-ACETYLMURAMOYL-PENTAPEPTIDE-TRANSFERASE"/>
    <property type="match status" value="1"/>
</dbReference>
<evidence type="ECO:0000256" key="5">
    <source>
        <dbReference type="ARBA" id="ARBA00022989"/>
    </source>
</evidence>
<dbReference type="GO" id="GO:0071555">
    <property type="term" value="P:cell wall organization"/>
    <property type="evidence" value="ECO:0007669"/>
    <property type="project" value="TreeGrafter"/>
</dbReference>
<keyword evidence="2" id="KW-1003">Cell membrane</keyword>
<dbReference type="OrthoDB" id="9783652at2"/>
<dbReference type="GO" id="GO:0009103">
    <property type="term" value="P:lipopolysaccharide biosynthetic process"/>
    <property type="evidence" value="ECO:0007669"/>
    <property type="project" value="TreeGrafter"/>
</dbReference>
<accession>A0A1I0E3Z5</accession>
<evidence type="ECO:0000256" key="8">
    <source>
        <dbReference type="SAM" id="Phobius"/>
    </source>
</evidence>
<evidence type="ECO:0000313" key="9">
    <source>
        <dbReference type="EMBL" id="SET39819.1"/>
    </source>
</evidence>
<dbReference type="AlphaFoldDB" id="A0A1I0E3Z5"/>
<dbReference type="EMBL" id="FOHI01000006">
    <property type="protein sequence ID" value="SET39819.1"/>
    <property type="molecule type" value="Genomic_DNA"/>
</dbReference>
<evidence type="ECO:0000313" key="10">
    <source>
        <dbReference type="Proteomes" id="UP000183339"/>
    </source>
</evidence>
<feature type="transmembrane region" description="Helical" evidence="8">
    <location>
        <begin position="247"/>
        <end position="266"/>
    </location>
</feature>
<feature type="transmembrane region" description="Helical" evidence="8">
    <location>
        <begin position="119"/>
        <end position="138"/>
    </location>
</feature>
<keyword evidence="6 8" id="KW-0472">Membrane</keyword>
<dbReference type="GO" id="GO:0005886">
    <property type="term" value="C:plasma membrane"/>
    <property type="evidence" value="ECO:0007669"/>
    <property type="project" value="UniProtKB-SubCell"/>
</dbReference>
<evidence type="ECO:0000256" key="1">
    <source>
        <dbReference type="ARBA" id="ARBA00004651"/>
    </source>
</evidence>
<feature type="transmembrane region" description="Helical" evidence="8">
    <location>
        <begin position="144"/>
        <end position="163"/>
    </location>
</feature>
<keyword evidence="7" id="KW-0479">Metal-binding</keyword>
<dbReference type="PANTHER" id="PTHR22926:SF3">
    <property type="entry name" value="UNDECAPRENYL-PHOSPHATE ALPHA-N-ACETYLGLUCOSAMINYL 1-PHOSPHATE TRANSFERASE"/>
    <property type="match status" value="1"/>
</dbReference>
<reference evidence="9 10" key="1">
    <citation type="submission" date="2016-10" db="EMBL/GenBank/DDBJ databases">
        <authorList>
            <person name="de Groot N.N."/>
        </authorList>
    </citation>
    <scope>NUCLEOTIDE SEQUENCE [LARGE SCALE GENOMIC DNA]</scope>
    <source>
        <strain evidence="9 10">Nl7</strain>
    </source>
</reference>
<dbReference type="Proteomes" id="UP000183339">
    <property type="component" value="Unassembled WGS sequence"/>
</dbReference>
<organism evidence="9 10">
    <name type="scientific">Nitrosospira multiformis</name>
    <dbReference type="NCBI Taxonomy" id="1231"/>
    <lineage>
        <taxon>Bacteria</taxon>
        <taxon>Pseudomonadati</taxon>
        <taxon>Pseudomonadota</taxon>
        <taxon>Betaproteobacteria</taxon>
        <taxon>Nitrosomonadales</taxon>
        <taxon>Nitrosomonadaceae</taxon>
        <taxon>Nitrosospira</taxon>
    </lineage>
</organism>
<keyword evidence="3 9" id="KW-0808">Transferase</keyword>
<sequence length="352" mass="38593">MDWHGLKYARMRLISHQGYNPIMNSGSSISYLIPPFIAFAMSLGTISYLIKGNVLKILDQPNSRSLHTRPVPRTGGLGLMSGIFVSWTFLPVKPPVSIWIAVVLLVTISFADDVRSLPVWPRLVIYTALGTWFSAVTLATAHGWLVAVAAALGITWMLNLYNFMDGSDGLAGGMTLIGFSCYGATAWISGNETFAIANFCIAAAAAAFLLFNFHPARIFMGDAGSIPLGFLAAALGMMGWMNGCWPAWFPLLVFSPFIVDASVTLIKRGLRGEKIWRAHREHYYQRLVRSGLGHRNTALIGYVLMSATAISALWATRQHTNVQFGMVIAWIGIYLIMMRLCDRRLGHGADGS</sequence>
<keyword evidence="5 8" id="KW-1133">Transmembrane helix</keyword>
<feature type="transmembrane region" description="Helical" evidence="8">
    <location>
        <begin position="194"/>
        <end position="211"/>
    </location>
</feature>
<protein>
    <submittedName>
        <fullName evidence="9">UDP-N-acetylmuramyl pentapeptide phosphotransferase/UDP-N-acetylglucosamine-1-phosphate transferase</fullName>
    </submittedName>
</protein>
<dbReference type="CDD" id="cd06854">
    <property type="entry name" value="GT_WbpL_WbcO_like"/>
    <property type="match status" value="1"/>
</dbReference>
<dbReference type="Pfam" id="PF00953">
    <property type="entry name" value="Glycos_transf_4"/>
    <property type="match status" value="1"/>
</dbReference>